<dbReference type="AlphaFoldDB" id="W9YCR5"/>
<dbReference type="InterPro" id="IPR016163">
    <property type="entry name" value="Ald_DH_C"/>
</dbReference>
<dbReference type="InterPro" id="IPR015590">
    <property type="entry name" value="Aldehyde_DH_dom"/>
</dbReference>
<reference evidence="3 4" key="1">
    <citation type="submission" date="2013-03" db="EMBL/GenBank/DDBJ databases">
        <title>The Genome Sequence of Capronia coronata CBS 617.96.</title>
        <authorList>
            <consortium name="The Broad Institute Genomics Platform"/>
            <person name="Cuomo C."/>
            <person name="de Hoog S."/>
            <person name="Gorbushina A."/>
            <person name="Walker B."/>
            <person name="Young S.K."/>
            <person name="Zeng Q."/>
            <person name="Gargeya S."/>
            <person name="Fitzgerald M."/>
            <person name="Haas B."/>
            <person name="Abouelleil A."/>
            <person name="Allen A.W."/>
            <person name="Alvarado L."/>
            <person name="Arachchi H.M."/>
            <person name="Berlin A.M."/>
            <person name="Chapman S.B."/>
            <person name="Gainer-Dewar J."/>
            <person name="Goldberg J."/>
            <person name="Griggs A."/>
            <person name="Gujja S."/>
            <person name="Hansen M."/>
            <person name="Howarth C."/>
            <person name="Imamovic A."/>
            <person name="Ireland A."/>
            <person name="Larimer J."/>
            <person name="McCowan C."/>
            <person name="Murphy C."/>
            <person name="Pearson M."/>
            <person name="Poon T.W."/>
            <person name="Priest M."/>
            <person name="Roberts A."/>
            <person name="Saif S."/>
            <person name="Shea T."/>
            <person name="Sisk P."/>
            <person name="Sykes S."/>
            <person name="Wortman J."/>
            <person name="Nusbaum C."/>
            <person name="Birren B."/>
        </authorList>
    </citation>
    <scope>NUCLEOTIDE SEQUENCE [LARGE SCALE GENOMIC DNA]</scope>
    <source>
        <strain evidence="3 4">CBS 617.96</strain>
    </source>
</reference>
<proteinExistence type="predicted"/>
<dbReference type="GO" id="GO:0009450">
    <property type="term" value="P:gamma-aminobutyric acid catabolic process"/>
    <property type="evidence" value="ECO:0007669"/>
    <property type="project" value="TreeGrafter"/>
</dbReference>
<evidence type="ECO:0000313" key="4">
    <source>
        <dbReference type="Proteomes" id="UP000019484"/>
    </source>
</evidence>
<dbReference type="InterPro" id="IPR016161">
    <property type="entry name" value="Ald_DH/histidinol_DH"/>
</dbReference>
<dbReference type="SUPFAM" id="SSF53720">
    <property type="entry name" value="ALDH-like"/>
    <property type="match status" value="1"/>
</dbReference>
<protein>
    <recommendedName>
        <fullName evidence="2">Aldehyde dehydrogenase domain-containing protein</fullName>
    </recommendedName>
</protein>
<dbReference type="CDD" id="cd07105">
    <property type="entry name" value="ALDH_SaliADH"/>
    <property type="match status" value="1"/>
</dbReference>
<accession>W9YCR5</accession>
<dbReference type="InterPro" id="IPR016162">
    <property type="entry name" value="Ald_DH_N"/>
</dbReference>
<evidence type="ECO:0000313" key="3">
    <source>
        <dbReference type="EMBL" id="EXJ80124.1"/>
    </source>
</evidence>
<keyword evidence="1" id="KW-0560">Oxidoreductase</keyword>
<feature type="domain" description="Aldehyde dehydrogenase" evidence="2">
    <location>
        <begin position="62"/>
        <end position="511"/>
    </location>
</feature>
<dbReference type="HOGENOM" id="CLU_005391_1_0_1"/>
<dbReference type="EMBL" id="AMWN01000008">
    <property type="protein sequence ID" value="EXJ80124.1"/>
    <property type="molecule type" value="Genomic_DNA"/>
</dbReference>
<organism evidence="3 4">
    <name type="scientific">Capronia coronata CBS 617.96</name>
    <dbReference type="NCBI Taxonomy" id="1182541"/>
    <lineage>
        <taxon>Eukaryota</taxon>
        <taxon>Fungi</taxon>
        <taxon>Dikarya</taxon>
        <taxon>Ascomycota</taxon>
        <taxon>Pezizomycotina</taxon>
        <taxon>Eurotiomycetes</taxon>
        <taxon>Chaetothyriomycetidae</taxon>
        <taxon>Chaetothyriales</taxon>
        <taxon>Herpotrichiellaceae</taxon>
        <taxon>Capronia</taxon>
    </lineage>
</organism>
<dbReference type="Gene3D" id="3.40.309.10">
    <property type="entry name" value="Aldehyde Dehydrogenase, Chain A, domain 2"/>
    <property type="match status" value="1"/>
</dbReference>
<dbReference type="PROSITE" id="PS00070">
    <property type="entry name" value="ALDEHYDE_DEHYDR_CYS"/>
    <property type="match status" value="1"/>
</dbReference>
<dbReference type="STRING" id="1182541.W9YCR5"/>
<dbReference type="RefSeq" id="XP_007727318.1">
    <property type="nucleotide sequence ID" value="XM_007729128.1"/>
</dbReference>
<dbReference type="PANTHER" id="PTHR43353">
    <property type="entry name" value="SUCCINATE-SEMIALDEHYDE DEHYDROGENASE, MITOCHONDRIAL"/>
    <property type="match status" value="1"/>
</dbReference>
<evidence type="ECO:0000259" key="2">
    <source>
        <dbReference type="Pfam" id="PF00171"/>
    </source>
</evidence>
<sequence>MAQRVLPRPRVNQLGRDILRLCGPRLNAGGKRFSSGQQILPSSTKQPVPLIIGGTHVQGAVTHPLISPLDGRSVWDYSSASLEQLNQAIEAATTAFPGWAETKPAVRCSTLLKAADIFTKRSAELKEYMKIETGADDQFIAFNISATVAQLKDIAMRSTTIHGLFPSVDDSGRSAIVLKEPYGVVAGIAPWNAPYILGVRAASAALATGNTVVLKGSERSPRCYRAIVDVFHEAGLPPGCLNLVFSSPESAASVTKALIKHPAVRKINFTGSTAIGSKVASLAGQNLKPVLLELGGKASAIVFEDANLAKAADACVLGAFLHGGQVCMATDRILVHSSIVSEFTAKLTESIKRFYPPHGPSPVLISHLAEEKVEHLVSDAVNKGAVMVSGRDSQLNDKPQFPLILGNVSRDMDIFYTETFGPVATLHTFDTEEEALAIANDTEYGLAGAIFTEDLAKGLRVGKKYTSGSVHINAMSIHDEPNLPHGGTKSSGFGRFNTEYGLNEFLRTKVITWRN</sequence>
<dbReference type="GeneID" id="19163117"/>
<gene>
    <name evidence="3" type="ORF">A1O1_08266</name>
</gene>
<keyword evidence="4" id="KW-1185">Reference proteome</keyword>
<dbReference type="eggNOG" id="KOG2450">
    <property type="taxonomic scope" value="Eukaryota"/>
</dbReference>
<dbReference type="InterPro" id="IPR016160">
    <property type="entry name" value="Ald_DH_CS_CYS"/>
</dbReference>
<dbReference type="PANTHER" id="PTHR43353:SF6">
    <property type="entry name" value="CYTOPLASMIC ALDEHYDE DEHYDROGENASE (EUROFUNG)"/>
    <property type="match status" value="1"/>
</dbReference>
<dbReference type="Proteomes" id="UP000019484">
    <property type="component" value="Unassembled WGS sequence"/>
</dbReference>
<dbReference type="Pfam" id="PF00171">
    <property type="entry name" value="Aldedh"/>
    <property type="match status" value="1"/>
</dbReference>
<dbReference type="OrthoDB" id="310895at2759"/>
<dbReference type="GO" id="GO:0004777">
    <property type="term" value="F:succinate-semialdehyde dehydrogenase (NAD+) activity"/>
    <property type="evidence" value="ECO:0007669"/>
    <property type="project" value="TreeGrafter"/>
</dbReference>
<evidence type="ECO:0000256" key="1">
    <source>
        <dbReference type="ARBA" id="ARBA00023002"/>
    </source>
</evidence>
<name>W9YCR5_9EURO</name>
<comment type="caution">
    <text evidence="3">The sequence shown here is derived from an EMBL/GenBank/DDBJ whole genome shotgun (WGS) entry which is preliminary data.</text>
</comment>
<dbReference type="Gene3D" id="3.40.605.10">
    <property type="entry name" value="Aldehyde Dehydrogenase, Chain A, domain 1"/>
    <property type="match status" value="1"/>
</dbReference>
<dbReference type="InterPro" id="IPR050740">
    <property type="entry name" value="Aldehyde_DH_Superfamily"/>
</dbReference>